<feature type="compositionally biased region" description="Low complexity" evidence="2">
    <location>
        <begin position="305"/>
        <end position="314"/>
    </location>
</feature>
<dbReference type="Proteomes" id="UP000604046">
    <property type="component" value="Unassembled WGS sequence"/>
</dbReference>
<accession>A0A812IAJ5</accession>
<dbReference type="GO" id="GO:0000175">
    <property type="term" value="F:3'-5'-RNA exonuclease activity"/>
    <property type="evidence" value="ECO:0007669"/>
    <property type="project" value="TreeGrafter"/>
</dbReference>
<organism evidence="3 4">
    <name type="scientific">Symbiodinium natans</name>
    <dbReference type="NCBI Taxonomy" id="878477"/>
    <lineage>
        <taxon>Eukaryota</taxon>
        <taxon>Sar</taxon>
        <taxon>Alveolata</taxon>
        <taxon>Dinophyceae</taxon>
        <taxon>Suessiales</taxon>
        <taxon>Symbiodiniaceae</taxon>
        <taxon>Symbiodinium</taxon>
    </lineage>
</organism>
<keyword evidence="4" id="KW-1185">Reference proteome</keyword>
<feature type="compositionally biased region" description="Basic and acidic residues" evidence="2">
    <location>
        <begin position="288"/>
        <end position="304"/>
    </location>
</feature>
<dbReference type="InterPro" id="IPR012337">
    <property type="entry name" value="RNaseH-like_sf"/>
</dbReference>
<dbReference type="InterPro" id="IPR051181">
    <property type="entry name" value="CAF1_poly(A)_ribonucleases"/>
</dbReference>
<proteinExistence type="inferred from homology"/>
<dbReference type="Gene3D" id="3.30.420.10">
    <property type="entry name" value="Ribonuclease H-like superfamily/Ribonuclease H"/>
    <property type="match status" value="1"/>
</dbReference>
<comment type="similarity">
    <text evidence="1">Belongs to the CAF1 family.</text>
</comment>
<evidence type="ECO:0000256" key="1">
    <source>
        <dbReference type="ARBA" id="ARBA00008372"/>
    </source>
</evidence>
<dbReference type="InterPro" id="IPR036397">
    <property type="entry name" value="RNaseH_sf"/>
</dbReference>
<gene>
    <name evidence="3" type="primary">Toe1</name>
    <name evidence="3" type="ORF">SNAT2548_LOCUS3142</name>
</gene>
<protein>
    <submittedName>
        <fullName evidence="3">Toe1 protein</fullName>
    </submittedName>
</protein>
<dbReference type="InterPro" id="IPR006941">
    <property type="entry name" value="RNase_CAF1"/>
</dbReference>
<dbReference type="OrthoDB" id="414075at2759"/>
<evidence type="ECO:0000256" key="2">
    <source>
        <dbReference type="SAM" id="MobiDB-lite"/>
    </source>
</evidence>
<dbReference type="Pfam" id="PF04857">
    <property type="entry name" value="CAF1"/>
    <property type="match status" value="1"/>
</dbReference>
<feature type="region of interest" description="Disordered" evidence="2">
    <location>
        <begin position="231"/>
        <end position="261"/>
    </location>
</feature>
<reference evidence="3" key="1">
    <citation type="submission" date="2021-02" db="EMBL/GenBank/DDBJ databases">
        <authorList>
            <person name="Dougan E. K."/>
            <person name="Rhodes N."/>
            <person name="Thang M."/>
            <person name="Chan C."/>
        </authorList>
    </citation>
    <scope>NUCLEOTIDE SEQUENCE</scope>
</reference>
<sequence length="314" mass="34679">MVDLQSLQFLRVHGFDFNAFLERAHPYSRLPPLGHKLAGNAHAKATPVLQALRDAKVPLVLHNGLLDMLHVYDKFIGDLPQDREAFGKAWVEHFPMLFDTRVLAQDGRFHVLQHAGGFSLVALVADDPRIAALRVPSVSALAVFGLRSPSTVAIDFTVRAIGIPLLLLKLPRPLLSLEGGWAHTNFLSEEERCTTFAKAAHSAGYDAMVTAEVFLMEMDRWIRHVNSNAMPENENACEPASNGRKRKRSADAVEGLSSPSQLESHEACRRFHNRVALVNTSPGSMDLVPKEAEPLLEGKEKEGGFSEFSSSFRV</sequence>
<dbReference type="GO" id="GO:0003723">
    <property type="term" value="F:RNA binding"/>
    <property type="evidence" value="ECO:0007669"/>
    <property type="project" value="TreeGrafter"/>
</dbReference>
<dbReference type="SUPFAM" id="SSF53098">
    <property type="entry name" value="Ribonuclease H-like"/>
    <property type="match status" value="1"/>
</dbReference>
<evidence type="ECO:0000313" key="3">
    <source>
        <dbReference type="EMBL" id="CAE7024942.1"/>
    </source>
</evidence>
<dbReference type="AlphaFoldDB" id="A0A812IAJ5"/>
<dbReference type="EMBL" id="CAJNDS010000191">
    <property type="protein sequence ID" value="CAE7024942.1"/>
    <property type="molecule type" value="Genomic_DNA"/>
</dbReference>
<comment type="caution">
    <text evidence="3">The sequence shown here is derived from an EMBL/GenBank/DDBJ whole genome shotgun (WGS) entry which is preliminary data.</text>
</comment>
<name>A0A812IAJ5_9DINO</name>
<dbReference type="PANTHER" id="PTHR15092">
    <property type="entry name" value="POLY A -SPECIFIC RIBONUCLEASE/TARGET OF EGR1, MEMBER 1"/>
    <property type="match status" value="1"/>
</dbReference>
<dbReference type="PANTHER" id="PTHR15092:SF22">
    <property type="entry name" value="POLY(A)-SPECIFIC RIBONUCLEASE PNLDC1"/>
    <property type="match status" value="1"/>
</dbReference>
<evidence type="ECO:0000313" key="4">
    <source>
        <dbReference type="Proteomes" id="UP000604046"/>
    </source>
</evidence>
<feature type="region of interest" description="Disordered" evidence="2">
    <location>
        <begin position="280"/>
        <end position="314"/>
    </location>
</feature>